<sequence>MTSIQQAIRDTAARTSELLIQIAQTDYAPSALEQQKRRVVKLSEALDKLTAQIKSLDQDRGTALMGHQRYRDSIVRRLVYRAAWQHNRYQAKAASVTEEYYEVLQQGHKAKEKKCMLGRQCEDAVALLEDLEHVASQHNQAQAELGWLWESVFSRSASKYQQESALRQKVGSAQATHRLAQERCDESNHTVEALAGALSRIAAAFDEAKKALIQGQMSGDGAETRFLQKAQSQVDSAQHLLGQAKCDQESSGAIDGLRIASRSQKGSQWGGPYCKTIWRDRIRVSRKELEMCHAVLKRGLDMARVQQEEAELAVEVSDEALRVSKESLRMARAVIYLEVAGNEALSIARLEDISRGSSPIVEAPPPYLTA</sequence>
<keyword evidence="1" id="KW-0175">Coiled coil</keyword>
<evidence type="ECO:0000313" key="3">
    <source>
        <dbReference type="Proteomes" id="UP001480595"/>
    </source>
</evidence>
<protein>
    <submittedName>
        <fullName evidence="2">Uncharacterized protein</fullName>
    </submittedName>
</protein>
<dbReference type="PANTHER" id="PTHR21974">
    <property type="entry name" value="RE15880P"/>
    <property type="match status" value="1"/>
</dbReference>
<accession>A0ABR1TU40</accession>
<dbReference type="RefSeq" id="XP_066712366.1">
    <property type="nucleotide sequence ID" value="XM_066863256.1"/>
</dbReference>
<dbReference type="PANTHER" id="PTHR21974:SF2">
    <property type="entry name" value="RE15880P"/>
    <property type="match status" value="1"/>
</dbReference>
<dbReference type="EMBL" id="JAQQWL010000011">
    <property type="protein sequence ID" value="KAK8050117.1"/>
    <property type="molecule type" value="Genomic_DNA"/>
</dbReference>
<organism evidence="2 3">
    <name type="scientific">Apiospora phragmitis</name>
    <dbReference type="NCBI Taxonomy" id="2905665"/>
    <lineage>
        <taxon>Eukaryota</taxon>
        <taxon>Fungi</taxon>
        <taxon>Dikarya</taxon>
        <taxon>Ascomycota</taxon>
        <taxon>Pezizomycotina</taxon>
        <taxon>Sordariomycetes</taxon>
        <taxon>Xylariomycetidae</taxon>
        <taxon>Amphisphaeriales</taxon>
        <taxon>Apiosporaceae</taxon>
        <taxon>Apiospora</taxon>
    </lineage>
</organism>
<dbReference type="GeneID" id="92096319"/>
<evidence type="ECO:0000256" key="1">
    <source>
        <dbReference type="SAM" id="Coils"/>
    </source>
</evidence>
<dbReference type="Proteomes" id="UP001480595">
    <property type="component" value="Unassembled WGS sequence"/>
</dbReference>
<evidence type="ECO:0000313" key="2">
    <source>
        <dbReference type="EMBL" id="KAK8050117.1"/>
    </source>
</evidence>
<feature type="coiled-coil region" evidence="1">
    <location>
        <begin position="32"/>
        <end position="59"/>
    </location>
</feature>
<reference evidence="2 3" key="1">
    <citation type="submission" date="2023-01" db="EMBL/GenBank/DDBJ databases">
        <title>Analysis of 21 Apiospora genomes using comparative genomics revels a genus with tremendous synthesis potential of carbohydrate active enzymes and secondary metabolites.</title>
        <authorList>
            <person name="Sorensen T."/>
        </authorList>
    </citation>
    <scope>NUCLEOTIDE SEQUENCE [LARGE SCALE GENOMIC DNA]</scope>
    <source>
        <strain evidence="2 3">CBS 135458</strain>
    </source>
</reference>
<comment type="caution">
    <text evidence="2">The sequence shown here is derived from an EMBL/GenBank/DDBJ whole genome shotgun (WGS) entry which is preliminary data.</text>
</comment>
<name>A0ABR1TU40_9PEZI</name>
<proteinExistence type="predicted"/>
<keyword evidence="3" id="KW-1185">Reference proteome</keyword>
<gene>
    <name evidence="2" type="ORF">PG994_011847</name>
</gene>